<accession>A0A3B6KIP7</accession>
<reference evidence="2" key="2">
    <citation type="submission" date="2018-10" db="UniProtKB">
        <authorList>
            <consortium name="EnsemblPlants"/>
        </authorList>
    </citation>
    <scope>IDENTIFICATION</scope>
</reference>
<keyword evidence="3" id="KW-1185">Reference proteome</keyword>
<keyword evidence="1" id="KW-0812">Transmembrane</keyword>
<name>A0A3B6KIP7_WHEAT</name>
<feature type="transmembrane region" description="Helical" evidence="1">
    <location>
        <begin position="30"/>
        <end position="51"/>
    </location>
</feature>
<evidence type="ECO:0000313" key="3">
    <source>
        <dbReference type="Proteomes" id="UP000019116"/>
    </source>
</evidence>
<dbReference type="Gramene" id="TraesCS5A02G291100.3">
    <property type="protein sequence ID" value="TraesCS5A02G291100.3"/>
    <property type="gene ID" value="TraesCS5A02G291100"/>
</dbReference>
<dbReference type="Proteomes" id="UP000019116">
    <property type="component" value="Chromosome 5A"/>
</dbReference>
<protein>
    <submittedName>
        <fullName evidence="2">Uncharacterized protein</fullName>
    </submittedName>
</protein>
<dbReference type="AlphaFoldDB" id="A0A3B6KIP7"/>
<dbReference type="Gramene" id="TraesCS5A03G0711700.3">
    <property type="protein sequence ID" value="TraesCS5A03G0711700.3.CDS"/>
    <property type="gene ID" value="TraesCS5A03G0711700"/>
</dbReference>
<proteinExistence type="predicted"/>
<organism evidence="2">
    <name type="scientific">Triticum aestivum</name>
    <name type="common">Wheat</name>
    <dbReference type="NCBI Taxonomy" id="4565"/>
    <lineage>
        <taxon>Eukaryota</taxon>
        <taxon>Viridiplantae</taxon>
        <taxon>Streptophyta</taxon>
        <taxon>Embryophyta</taxon>
        <taxon>Tracheophyta</taxon>
        <taxon>Spermatophyta</taxon>
        <taxon>Magnoliopsida</taxon>
        <taxon>Liliopsida</taxon>
        <taxon>Poales</taxon>
        <taxon>Poaceae</taxon>
        <taxon>BOP clade</taxon>
        <taxon>Pooideae</taxon>
        <taxon>Triticodae</taxon>
        <taxon>Triticeae</taxon>
        <taxon>Triticinae</taxon>
        <taxon>Triticum</taxon>
    </lineage>
</organism>
<evidence type="ECO:0000256" key="1">
    <source>
        <dbReference type="SAM" id="Phobius"/>
    </source>
</evidence>
<dbReference type="EnsemblPlants" id="TraesCS5A02G291100.3">
    <property type="protein sequence ID" value="TraesCS5A02G291100.3"/>
    <property type="gene ID" value="TraesCS5A02G291100"/>
</dbReference>
<keyword evidence="1" id="KW-0472">Membrane</keyword>
<reference evidence="2" key="1">
    <citation type="submission" date="2018-08" db="EMBL/GenBank/DDBJ databases">
        <authorList>
            <person name="Rossello M."/>
        </authorList>
    </citation>
    <scope>NUCLEOTIDE SEQUENCE [LARGE SCALE GENOMIC DNA]</scope>
    <source>
        <strain evidence="2">cv. Chinese Spring</strain>
    </source>
</reference>
<sequence length="417" mass="45591">MENLKPNAFVEALKVVGKAFVVWSSNWRRLLPVIVGVFLLDLALTVVWVNLASLHLNLDSMGLFFEMADNSTTMAAGAVVVTHVDEGTEVSSSRQLIEIVGEIFFGLSTTVALLSFSCTCNCDLSDNRTTTSEGQHPSLSSWREWKSLGIQLFTGLGMTIFISVLLEVLELDDDLSHYLTNFFDFVYMLAAVVASKEGLYGFSAAEKAWLIISEKFYEITVAGAMIFVVQGCLEKVYTSARFLPRKKEVVLALVIREDTAADIFRYSVAAAFLTVILQVFLCLVILAFYGGGGRPMVSKALIMQASRAISHRLYTQQSAPICRIGDPSATMSGACLRRRTRSRSLKQRQQGRALLLAGVTPARVLEARLAAQTRGWHGPGERPGLTRNTIRVSGSCCDGCGASPVVVLNPLLLQCID</sequence>
<feature type="transmembrane region" description="Helical" evidence="1">
    <location>
        <begin position="148"/>
        <end position="169"/>
    </location>
</feature>
<evidence type="ECO:0000313" key="2">
    <source>
        <dbReference type="EnsemblPlants" id="TraesCS5A02G291100.3"/>
    </source>
</evidence>
<feature type="transmembrane region" description="Helical" evidence="1">
    <location>
        <begin position="263"/>
        <end position="289"/>
    </location>
</feature>
<dbReference type="SMR" id="A0A3B6KIP7"/>
<keyword evidence="1" id="KW-1133">Transmembrane helix</keyword>